<accession>A0A699HDD4</accession>
<feature type="compositionally biased region" description="Acidic residues" evidence="1">
    <location>
        <begin position="195"/>
        <end position="204"/>
    </location>
</feature>
<name>A0A699HDD4_TANCI</name>
<evidence type="ECO:0000313" key="2">
    <source>
        <dbReference type="EMBL" id="GEY00683.1"/>
    </source>
</evidence>
<organism evidence="2">
    <name type="scientific">Tanacetum cinerariifolium</name>
    <name type="common">Dalmatian daisy</name>
    <name type="synonym">Chrysanthemum cinerariifolium</name>
    <dbReference type="NCBI Taxonomy" id="118510"/>
    <lineage>
        <taxon>Eukaryota</taxon>
        <taxon>Viridiplantae</taxon>
        <taxon>Streptophyta</taxon>
        <taxon>Embryophyta</taxon>
        <taxon>Tracheophyta</taxon>
        <taxon>Spermatophyta</taxon>
        <taxon>Magnoliopsida</taxon>
        <taxon>eudicotyledons</taxon>
        <taxon>Gunneridae</taxon>
        <taxon>Pentapetalae</taxon>
        <taxon>asterids</taxon>
        <taxon>campanulids</taxon>
        <taxon>Asterales</taxon>
        <taxon>Asteraceae</taxon>
        <taxon>Asteroideae</taxon>
        <taxon>Anthemideae</taxon>
        <taxon>Anthemidinae</taxon>
        <taxon>Tanacetum</taxon>
    </lineage>
</organism>
<proteinExistence type="predicted"/>
<dbReference type="EMBL" id="BKCJ010145074">
    <property type="protein sequence ID" value="GEY00683.1"/>
    <property type="molecule type" value="Genomic_DNA"/>
</dbReference>
<feature type="region of interest" description="Disordered" evidence="1">
    <location>
        <begin position="74"/>
        <end position="210"/>
    </location>
</feature>
<evidence type="ECO:0000256" key="1">
    <source>
        <dbReference type="SAM" id="MobiDB-lite"/>
    </source>
</evidence>
<feature type="compositionally biased region" description="Acidic residues" evidence="1">
    <location>
        <begin position="109"/>
        <end position="126"/>
    </location>
</feature>
<reference evidence="2" key="1">
    <citation type="journal article" date="2019" name="Sci. Rep.">
        <title>Draft genome of Tanacetum cinerariifolium, the natural source of mosquito coil.</title>
        <authorList>
            <person name="Yamashiro T."/>
            <person name="Shiraishi A."/>
            <person name="Satake H."/>
            <person name="Nakayama K."/>
        </authorList>
    </citation>
    <scope>NUCLEOTIDE SEQUENCE</scope>
</reference>
<comment type="caution">
    <text evidence="2">The sequence shown here is derived from an EMBL/GenBank/DDBJ whole genome shotgun (WGS) entry which is preliminary data.</text>
</comment>
<dbReference type="AlphaFoldDB" id="A0A699HDD4"/>
<feature type="compositionally biased region" description="Acidic residues" evidence="1">
    <location>
        <begin position="141"/>
        <end position="170"/>
    </location>
</feature>
<gene>
    <name evidence="2" type="ORF">Tci_372657</name>
</gene>
<sequence length="225" mass="25447">MRETKSYKPYLGYATCVIPPKKTRKFKKPASPKLTIKKEKVTVEKRKGINFLSEVALTEEAQYEEVRKKSLRDFYKTHPSGSGIVTSAAKIKPSVINERTDAKPGVPDVTEEESSESSDQESDSGDDNSQSNKEKGSNFEYETDENESGSGCDQEENEQDIEDDEEEKDDEFVKTPFNSTDDEDETNVESKVDDKVEDDEDEGMDYNTSYFDDDVDVRLNEPVNG</sequence>
<protein>
    <submittedName>
        <fullName evidence="2">Uncharacterized protein</fullName>
    </submittedName>
</protein>